<gene>
    <name evidence="3" type="ordered locus">SRM_00754</name>
</gene>
<dbReference type="InterPro" id="IPR041657">
    <property type="entry name" value="HTH_17"/>
</dbReference>
<proteinExistence type="predicted"/>
<dbReference type="HOGENOM" id="CLU_106726_2_1_10"/>
<dbReference type="KEGG" id="srm:SRM_00754"/>
<dbReference type="AlphaFoldDB" id="D5H6M0"/>
<reference evidence="4" key="2">
    <citation type="submission" date="2010-04" db="EMBL/GenBank/DDBJ databases">
        <title>Genome sequence of Salinibacter ruber M8.</title>
        <authorList>
            <consortium name="Genoscope"/>
        </authorList>
    </citation>
    <scope>NUCLEOTIDE SEQUENCE [LARGE SCALE GENOMIC DNA]</scope>
    <source>
        <strain evidence="4">M8</strain>
    </source>
</reference>
<feature type="domain" description="Helix-turn-helix" evidence="2">
    <location>
        <begin position="89"/>
        <end position="138"/>
    </location>
</feature>
<evidence type="ECO:0000313" key="3">
    <source>
        <dbReference type="EMBL" id="CBH23675.1"/>
    </source>
</evidence>
<keyword evidence="1" id="KW-0175">Coiled coil</keyword>
<dbReference type="Pfam" id="PF12728">
    <property type="entry name" value="HTH_17"/>
    <property type="match status" value="1"/>
</dbReference>
<dbReference type="Proteomes" id="UP000000933">
    <property type="component" value="Chromosome"/>
</dbReference>
<evidence type="ECO:0000256" key="1">
    <source>
        <dbReference type="SAM" id="Coils"/>
    </source>
</evidence>
<dbReference type="EMBL" id="FP565814">
    <property type="protein sequence ID" value="CBH23675.1"/>
    <property type="molecule type" value="Genomic_DNA"/>
</dbReference>
<dbReference type="GO" id="GO:0003677">
    <property type="term" value="F:DNA binding"/>
    <property type="evidence" value="ECO:0007669"/>
    <property type="project" value="InterPro"/>
</dbReference>
<evidence type="ECO:0000259" key="2">
    <source>
        <dbReference type="Pfam" id="PF12728"/>
    </source>
</evidence>
<name>D5H6M0_SALRM</name>
<evidence type="ECO:0000313" key="4">
    <source>
        <dbReference type="Proteomes" id="UP000000933"/>
    </source>
</evidence>
<protein>
    <recommendedName>
        <fullName evidence="2">Helix-turn-helix domain-containing protein</fullName>
    </recommendedName>
</protein>
<reference evidence="3 4" key="1">
    <citation type="journal article" date="2010" name="ISME J.">
        <title>Fine-scale evolution: genomic, phenotypic and ecological differentiation in two coexisting Salinibacter ruber strains.</title>
        <authorList>
            <person name="Pena A."/>
            <person name="Teeling H."/>
            <person name="Huerta-Cepas J."/>
            <person name="Santos F."/>
            <person name="Yarza P."/>
            <person name="Brito-Echeverria J."/>
            <person name="Lucio M."/>
            <person name="Schmitt-Kopplin P."/>
            <person name="Meseguer I."/>
            <person name="Schenowitz C."/>
            <person name="Dossat C."/>
            <person name="Barbe V."/>
            <person name="Dopazo J."/>
            <person name="Rossello-Mora R."/>
            <person name="Schuler M."/>
            <person name="Glockner F.O."/>
            <person name="Amann R."/>
            <person name="Gabaldon T."/>
            <person name="Anton J."/>
        </authorList>
    </citation>
    <scope>NUCLEOTIDE SEQUENCE [LARGE SCALE GENOMIC DNA]</scope>
    <source>
        <strain evidence="3 4">M8</strain>
    </source>
</reference>
<accession>D5H6M0</accession>
<sequence length="159" mass="17924">MPFNLPGSAMPKTHYTLDPEILSKEERRALLEQVDDLASLVGTDAQETVLRVKDREVVLPPTVARALIDVLTDMAEGRPVSVASSNEELTTQEAAELLNVSRPHLVKLLEEDEISYHKVGTHRRVYREDVLDYKARQREEAEEAMQNLTDQAQELGLGY</sequence>
<organism evidence="3 4">
    <name type="scientific">Salinibacter ruber (strain M8)</name>
    <dbReference type="NCBI Taxonomy" id="761659"/>
    <lineage>
        <taxon>Bacteria</taxon>
        <taxon>Pseudomonadati</taxon>
        <taxon>Rhodothermota</taxon>
        <taxon>Rhodothermia</taxon>
        <taxon>Rhodothermales</taxon>
        <taxon>Salinibacteraceae</taxon>
        <taxon>Salinibacter</taxon>
    </lineage>
</organism>
<dbReference type="InterPro" id="IPR010093">
    <property type="entry name" value="SinI_DNA-bd"/>
</dbReference>
<dbReference type="NCBIfam" id="TIGR01764">
    <property type="entry name" value="excise"/>
    <property type="match status" value="1"/>
</dbReference>
<feature type="coiled-coil region" evidence="1">
    <location>
        <begin position="131"/>
        <end position="158"/>
    </location>
</feature>